<accession>A0ABW4ZLQ8</accession>
<dbReference type="PANTHER" id="PTHR13774">
    <property type="entry name" value="PHENAZINE BIOSYNTHESIS PROTEIN"/>
    <property type="match status" value="1"/>
</dbReference>
<proteinExistence type="predicted"/>
<evidence type="ECO:0000313" key="2">
    <source>
        <dbReference type="Proteomes" id="UP001597387"/>
    </source>
</evidence>
<gene>
    <name evidence="1" type="ORF">ACFSJU_11570</name>
</gene>
<organism evidence="1 2">
    <name type="scientific">Paradesertivirga mongoliensis</name>
    <dbReference type="NCBI Taxonomy" id="2100740"/>
    <lineage>
        <taxon>Bacteria</taxon>
        <taxon>Pseudomonadati</taxon>
        <taxon>Bacteroidota</taxon>
        <taxon>Sphingobacteriia</taxon>
        <taxon>Sphingobacteriales</taxon>
        <taxon>Sphingobacteriaceae</taxon>
        <taxon>Paradesertivirga</taxon>
    </lineage>
</organism>
<reference evidence="2" key="1">
    <citation type="journal article" date="2019" name="Int. J. Syst. Evol. Microbiol.">
        <title>The Global Catalogue of Microorganisms (GCM) 10K type strain sequencing project: providing services to taxonomists for standard genome sequencing and annotation.</title>
        <authorList>
            <consortium name="The Broad Institute Genomics Platform"/>
            <consortium name="The Broad Institute Genome Sequencing Center for Infectious Disease"/>
            <person name="Wu L."/>
            <person name="Ma J."/>
        </authorList>
    </citation>
    <scope>NUCLEOTIDE SEQUENCE [LARGE SCALE GENOMIC DNA]</scope>
    <source>
        <strain evidence="2">KCTC 42217</strain>
    </source>
</reference>
<protein>
    <submittedName>
        <fullName evidence="1">PhzF family phenazine biosynthesis protein</fullName>
    </submittedName>
</protein>
<keyword evidence="2" id="KW-1185">Reference proteome</keyword>
<dbReference type="PIRSF" id="PIRSF016184">
    <property type="entry name" value="PhzC_PhzF"/>
    <property type="match status" value="1"/>
</dbReference>
<name>A0ABW4ZLQ8_9SPHI</name>
<comment type="caution">
    <text evidence="1">The sequence shown here is derived from an EMBL/GenBank/DDBJ whole genome shotgun (WGS) entry which is preliminary data.</text>
</comment>
<dbReference type="EMBL" id="JBHUHZ010000001">
    <property type="protein sequence ID" value="MFD2163033.1"/>
    <property type="molecule type" value="Genomic_DNA"/>
</dbReference>
<dbReference type="RefSeq" id="WP_255902437.1">
    <property type="nucleotide sequence ID" value="NZ_JAFMZO010000003.1"/>
</dbReference>
<dbReference type="Proteomes" id="UP001597387">
    <property type="component" value="Unassembled WGS sequence"/>
</dbReference>
<dbReference type="SUPFAM" id="SSF54506">
    <property type="entry name" value="Diaminopimelate epimerase-like"/>
    <property type="match status" value="1"/>
</dbReference>
<dbReference type="Pfam" id="PF02567">
    <property type="entry name" value="PhzC-PhzF"/>
    <property type="match status" value="1"/>
</dbReference>
<dbReference type="Gene3D" id="3.10.310.10">
    <property type="entry name" value="Diaminopimelate Epimerase, Chain A, domain 1"/>
    <property type="match status" value="2"/>
</dbReference>
<sequence length="297" mass="32312">MSHSKTKSFSYRVLDVFTETPFTGNQLAVIQVTGELEKQLYEKISSEFGYSESSFAYYSVEDRALKIRSFTSTGFEIHGGGHNLLGVVSDFLEKGEDIFAGQAGEPYVIMKDTPTYLELNNSSGTHVIGMKQRPASFGDVVPVEKVAEGLSLNMADFSSELPPVVAATEVSHLMVPVKSTEVLDKIQSNKKRLSDLSIRYGFEGVYCFSLTGSNTHLVETRFFNPLIGIDEDPATGSAAGPLAGLLYKTGRIKAGTSYQLLQGSIMKRPSIIKFQIADDGIVISGSSVVTMEGKIFI</sequence>
<dbReference type="InterPro" id="IPR003719">
    <property type="entry name" value="Phenazine_PhzF-like"/>
</dbReference>
<evidence type="ECO:0000313" key="1">
    <source>
        <dbReference type="EMBL" id="MFD2163033.1"/>
    </source>
</evidence>
<dbReference type="NCBIfam" id="TIGR00654">
    <property type="entry name" value="PhzF_family"/>
    <property type="match status" value="1"/>
</dbReference>